<evidence type="ECO:0000313" key="1">
    <source>
        <dbReference type="EMBL" id="KAJ8422715.1"/>
    </source>
</evidence>
<dbReference type="OrthoDB" id="1924068at2759"/>
<accession>A0A9Q1GPD7</accession>
<dbReference type="PANTHER" id="PTHR31286">
    <property type="entry name" value="GLYCINE-RICH CELL WALL STRUCTURAL PROTEIN 1.8-LIKE"/>
    <property type="match status" value="1"/>
</dbReference>
<dbReference type="Proteomes" id="UP001153076">
    <property type="component" value="Unassembled WGS sequence"/>
</dbReference>
<gene>
    <name evidence="1" type="ORF">Cgig2_003261</name>
</gene>
<dbReference type="PANTHER" id="PTHR31286:SF178">
    <property type="entry name" value="DUF4283 DOMAIN-CONTAINING PROTEIN"/>
    <property type="match status" value="1"/>
</dbReference>
<name>A0A9Q1GPD7_9CARY</name>
<organism evidence="1 2">
    <name type="scientific">Carnegiea gigantea</name>
    <dbReference type="NCBI Taxonomy" id="171969"/>
    <lineage>
        <taxon>Eukaryota</taxon>
        <taxon>Viridiplantae</taxon>
        <taxon>Streptophyta</taxon>
        <taxon>Embryophyta</taxon>
        <taxon>Tracheophyta</taxon>
        <taxon>Spermatophyta</taxon>
        <taxon>Magnoliopsida</taxon>
        <taxon>eudicotyledons</taxon>
        <taxon>Gunneridae</taxon>
        <taxon>Pentapetalae</taxon>
        <taxon>Caryophyllales</taxon>
        <taxon>Cactineae</taxon>
        <taxon>Cactaceae</taxon>
        <taxon>Cactoideae</taxon>
        <taxon>Echinocereeae</taxon>
        <taxon>Carnegiea</taxon>
    </lineage>
</organism>
<keyword evidence="2" id="KW-1185">Reference proteome</keyword>
<proteinExistence type="predicted"/>
<evidence type="ECO:0008006" key="3">
    <source>
        <dbReference type="Google" id="ProtNLM"/>
    </source>
</evidence>
<comment type="caution">
    <text evidence="1">The sequence shown here is derived from an EMBL/GenBank/DDBJ whole genome shotgun (WGS) entry which is preliminary data.</text>
</comment>
<protein>
    <recommendedName>
        <fullName evidence="3">DUF4283 domain-containing protein</fullName>
    </recommendedName>
</protein>
<dbReference type="EMBL" id="JAKOGI010002168">
    <property type="protein sequence ID" value="KAJ8422715.1"/>
    <property type="molecule type" value="Genomic_DNA"/>
</dbReference>
<dbReference type="InterPro" id="IPR040256">
    <property type="entry name" value="At4g02000-like"/>
</dbReference>
<dbReference type="AlphaFoldDB" id="A0A9Q1GPD7"/>
<sequence length="168" mass="19213">MKFLRISGNLRGVSSYLDKNLFSFQFFLSTDKEFVLNEGPWAFDGHLLLLKEITGVEQPSDVNFDKARFWAKAYSVPLLKQTMEFAKVLGSQLGMFMACDESNVYCEADKSVNFQVEIDMTKPFRRGIRLIVRGKPLWIKLGYVHGHILKGCDIVGEDVDSAELQYEE</sequence>
<evidence type="ECO:0000313" key="2">
    <source>
        <dbReference type="Proteomes" id="UP001153076"/>
    </source>
</evidence>
<reference evidence="1" key="1">
    <citation type="submission" date="2022-04" db="EMBL/GenBank/DDBJ databases">
        <title>Carnegiea gigantea Genome sequencing and assembly v2.</title>
        <authorList>
            <person name="Copetti D."/>
            <person name="Sanderson M.J."/>
            <person name="Burquez A."/>
            <person name="Wojciechowski M.F."/>
        </authorList>
    </citation>
    <scope>NUCLEOTIDE SEQUENCE</scope>
    <source>
        <strain evidence="1">SGP5-SGP5p</strain>
        <tissue evidence="1">Aerial part</tissue>
    </source>
</reference>